<proteinExistence type="predicted"/>
<protein>
    <recommendedName>
        <fullName evidence="3">DUF6562 domain-containing protein</fullName>
    </recommendedName>
</protein>
<dbReference type="Proteomes" id="UP000095766">
    <property type="component" value="Unassembled WGS sequence"/>
</dbReference>
<organism evidence="4 5">
    <name type="scientific">Bacteroides uniformis</name>
    <dbReference type="NCBI Taxonomy" id="820"/>
    <lineage>
        <taxon>Bacteria</taxon>
        <taxon>Pseudomonadati</taxon>
        <taxon>Bacteroidota</taxon>
        <taxon>Bacteroidia</taxon>
        <taxon>Bacteroidales</taxon>
        <taxon>Bacteroidaceae</taxon>
        <taxon>Bacteroides</taxon>
    </lineage>
</organism>
<feature type="signal peptide" evidence="2">
    <location>
        <begin position="1"/>
        <end position="21"/>
    </location>
</feature>
<evidence type="ECO:0000256" key="2">
    <source>
        <dbReference type="SAM" id="SignalP"/>
    </source>
</evidence>
<feature type="region of interest" description="Disordered" evidence="1">
    <location>
        <begin position="322"/>
        <end position="343"/>
    </location>
</feature>
<name>A0A174RZ47_BACUN</name>
<evidence type="ECO:0000256" key="1">
    <source>
        <dbReference type="SAM" id="MobiDB-lite"/>
    </source>
</evidence>
<gene>
    <name evidence="4" type="ORF">ERS852510_02636</name>
</gene>
<dbReference type="InterPro" id="IPR046692">
    <property type="entry name" value="DUF6562"/>
</dbReference>
<dbReference type="AlphaFoldDB" id="A0A174RZ47"/>
<dbReference type="Pfam" id="PF20200">
    <property type="entry name" value="DUF6562"/>
    <property type="match status" value="1"/>
</dbReference>
<feature type="domain" description="DUF6562" evidence="3">
    <location>
        <begin position="45"/>
        <end position="191"/>
    </location>
</feature>
<evidence type="ECO:0000313" key="5">
    <source>
        <dbReference type="Proteomes" id="UP000095766"/>
    </source>
</evidence>
<evidence type="ECO:0000313" key="4">
    <source>
        <dbReference type="EMBL" id="CUP90944.1"/>
    </source>
</evidence>
<dbReference type="RefSeq" id="WP_155519232.1">
    <property type="nucleotide sequence ID" value="NZ_CZAO01000012.1"/>
</dbReference>
<reference evidence="4 5" key="1">
    <citation type="submission" date="2015-09" db="EMBL/GenBank/DDBJ databases">
        <authorList>
            <consortium name="Pathogen Informatics"/>
        </authorList>
    </citation>
    <scope>NUCLEOTIDE SEQUENCE [LARGE SCALE GENOMIC DNA]</scope>
    <source>
        <strain evidence="4 5">2789STDY5834898</strain>
    </source>
</reference>
<dbReference type="Gene3D" id="2.160.20.110">
    <property type="match status" value="1"/>
</dbReference>
<evidence type="ECO:0000259" key="3">
    <source>
        <dbReference type="Pfam" id="PF20200"/>
    </source>
</evidence>
<dbReference type="PROSITE" id="PS51257">
    <property type="entry name" value="PROKAR_LIPOPROTEIN"/>
    <property type="match status" value="1"/>
</dbReference>
<accession>A0A174RZ47</accession>
<sequence length="696" mass="73423">MKRVMMLLGALLCFFSACTQMENEMESMNVGKTVRLSLSMPETCMTPITRAGGDVALRFIAEVWSYDEAAQKYATLALRKEQKVEGGNKSATLSFDLETQGKYRLLLWADYVDATATADENGAFADKYYDTKFTNTTANEYKGLKGVKVITDNFALNTEARDAFYKSVDFEKGETNLTLEAQTLTRAVGKLVVKEKLAEAYSKSTTFSVSYDVPNTFSVETGVTVGKTPFKVNVTEQAVAGNAETEDYTLFYDYVLVSAGEAGYTIATVTLTGEGGYVKEGIPALPIKQNKRTVVSGSNMLVAPAQPGNTVDVTATIDDVWSDDITMDGDGTGETPTEPDPIDPTEAAFVGSGTSDAPFELGTADDLAKLMELVNAGTAIPGEARSTAATYAEACYKQTAEIFASGVCIGTATNPFKGVYDGNGMKISGYSATDGTTENGLVVAAATADMGDVALFGVVENATLKNIRLVVNNQNKTDDNTSAAGICAVAKGTVVIENSLCDIANLTCNGVAIAGICAVAETGSTLTIVGCKVKQFKSSGIKGNASQNEYIGGILGQVKSGATATITDSYNTAKIVQTPDEADKMGGICGGNEGALTLMNCYSNASFGYQTDITDFANSAALSGYLVGGEETVSGVTITDCYYVKPNGKKAQAKIDNGATMMKEGSWPVWDINSTKWGSVGAFDATAPVYPTLDWE</sequence>
<dbReference type="EMBL" id="CZAO01000012">
    <property type="protein sequence ID" value="CUP90944.1"/>
    <property type="molecule type" value="Genomic_DNA"/>
</dbReference>
<feature type="chain" id="PRO_5008032247" description="DUF6562 domain-containing protein" evidence="2">
    <location>
        <begin position="22"/>
        <end position="696"/>
    </location>
</feature>
<keyword evidence="2" id="KW-0732">Signal</keyword>